<dbReference type="AlphaFoldDB" id="A0AAV5VNC2"/>
<organism evidence="3 4">
    <name type="scientific">Pristionchus fissidentatus</name>
    <dbReference type="NCBI Taxonomy" id="1538716"/>
    <lineage>
        <taxon>Eukaryota</taxon>
        <taxon>Metazoa</taxon>
        <taxon>Ecdysozoa</taxon>
        <taxon>Nematoda</taxon>
        <taxon>Chromadorea</taxon>
        <taxon>Rhabditida</taxon>
        <taxon>Rhabditina</taxon>
        <taxon>Diplogasteromorpha</taxon>
        <taxon>Diplogasteroidea</taxon>
        <taxon>Neodiplogasteridae</taxon>
        <taxon>Pristionchus</taxon>
    </lineage>
</organism>
<dbReference type="GO" id="GO:0006974">
    <property type="term" value="P:DNA damage response"/>
    <property type="evidence" value="ECO:0007669"/>
    <property type="project" value="UniProtKB-ARBA"/>
</dbReference>
<dbReference type="EMBL" id="BTSY01000003">
    <property type="protein sequence ID" value="GMT21202.1"/>
    <property type="molecule type" value="Genomic_DNA"/>
</dbReference>
<feature type="domain" description="SprT-like" evidence="2">
    <location>
        <begin position="107"/>
        <end position="261"/>
    </location>
</feature>
<feature type="compositionally biased region" description="Basic and acidic residues" evidence="1">
    <location>
        <begin position="25"/>
        <end position="39"/>
    </location>
</feature>
<dbReference type="SMART" id="SM00731">
    <property type="entry name" value="SprT"/>
    <property type="match status" value="1"/>
</dbReference>
<sequence length="339" mass="38643">EEEEEEGGDGDKSSGCPSESDEDEKENRKTVDKKREVKEEKPIKKRNLLLDLADSFNSPSVRSADKESRDPDRHFLLSLAENYDGKRRHADAETFVKRGVKGEKTRTALVQMLFELYNREIFEEKLPSDLSITFNARLRKTAGYCKMSIRSMKVSIELSPKVCSKPERIRDTLAHEMCHAAVFVVNRLVKEGHGPVWQSWTRKFSARFRGLPVPSRCHSYEIEAKYVYECDGCGQLIKRHSKSLDTEKKGCGRCHGRFRLRETADTEGKKRGANAFALYVKDNYGEEKRSGASHKEIMQLLSARFKAAKSESTTTVGGGENREVKRLDLDLSIMSIHEE</sequence>
<evidence type="ECO:0000313" key="4">
    <source>
        <dbReference type="Proteomes" id="UP001432322"/>
    </source>
</evidence>
<dbReference type="Proteomes" id="UP001432322">
    <property type="component" value="Unassembled WGS sequence"/>
</dbReference>
<keyword evidence="4" id="KW-1185">Reference proteome</keyword>
<name>A0AAV5VNC2_9BILA</name>
<reference evidence="3" key="1">
    <citation type="submission" date="2023-10" db="EMBL/GenBank/DDBJ databases">
        <title>Genome assembly of Pristionchus species.</title>
        <authorList>
            <person name="Yoshida K."/>
            <person name="Sommer R.J."/>
        </authorList>
    </citation>
    <scope>NUCLEOTIDE SEQUENCE</scope>
    <source>
        <strain evidence="3">RS5133</strain>
    </source>
</reference>
<comment type="caution">
    <text evidence="3">The sequence shown here is derived from an EMBL/GenBank/DDBJ whole genome shotgun (WGS) entry which is preliminary data.</text>
</comment>
<gene>
    <name evidence="3" type="ORF">PFISCL1PPCAC_12499</name>
</gene>
<dbReference type="PANTHER" id="PTHR23099">
    <property type="entry name" value="TRANSCRIPTIONAL REGULATOR"/>
    <property type="match status" value="1"/>
</dbReference>
<evidence type="ECO:0000256" key="1">
    <source>
        <dbReference type="SAM" id="MobiDB-lite"/>
    </source>
</evidence>
<evidence type="ECO:0000313" key="3">
    <source>
        <dbReference type="EMBL" id="GMT21202.1"/>
    </source>
</evidence>
<dbReference type="PANTHER" id="PTHR23099:SF0">
    <property type="entry name" value="GERM CELL NUCLEAR ACIDIC PROTEIN"/>
    <property type="match status" value="1"/>
</dbReference>
<dbReference type="Pfam" id="PF10263">
    <property type="entry name" value="SprT-like"/>
    <property type="match status" value="1"/>
</dbReference>
<evidence type="ECO:0000259" key="2">
    <source>
        <dbReference type="SMART" id="SM00731"/>
    </source>
</evidence>
<protein>
    <recommendedName>
        <fullName evidence="2">SprT-like domain-containing protein</fullName>
    </recommendedName>
</protein>
<proteinExistence type="predicted"/>
<dbReference type="InterPro" id="IPR006640">
    <property type="entry name" value="SprT-like_domain"/>
</dbReference>
<feature type="region of interest" description="Disordered" evidence="1">
    <location>
        <begin position="1"/>
        <end position="39"/>
    </location>
</feature>
<dbReference type="GO" id="GO:0005634">
    <property type="term" value="C:nucleus"/>
    <property type="evidence" value="ECO:0007669"/>
    <property type="project" value="TreeGrafter"/>
</dbReference>
<accession>A0AAV5VNC2</accession>
<feature type="non-terminal residue" evidence="3">
    <location>
        <position position="1"/>
    </location>
</feature>